<feature type="repeat" description="WD" evidence="3">
    <location>
        <begin position="252"/>
        <end position="277"/>
    </location>
</feature>
<dbReference type="InterPro" id="IPR001680">
    <property type="entry name" value="WD40_rpt"/>
</dbReference>
<dbReference type="InterPro" id="IPR036322">
    <property type="entry name" value="WD40_repeat_dom_sf"/>
</dbReference>
<dbReference type="PANTHER" id="PTHR10971">
    <property type="entry name" value="MRNA EXPORT FACTOR AND BUB3"/>
    <property type="match status" value="1"/>
</dbReference>
<gene>
    <name evidence="4" type="primary">BUB3</name>
    <name evidence="4" type="ORF">HK105_202691</name>
</gene>
<dbReference type="Proteomes" id="UP001527925">
    <property type="component" value="Unassembled WGS sequence"/>
</dbReference>
<dbReference type="Gene3D" id="2.130.10.10">
    <property type="entry name" value="YVTN repeat-like/Quinoprotein amine dehydrogenase"/>
    <property type="match status" value="1"/>
</dbReference>
<sequence length="344" mass="37008">MTAAETTTSGAAAGAAALGVELADAPRDGISSVVFSNASKSVLAVTSWDKTVSLYDVAENQTLARYSHKAAVLDAAFAGARDVVYSGGLDLTLKSFDLASKNEKALGSHDEAISSVEYSKETGVIMTGGWDRTVRLWDDRTPSVHIGTFAQPERVYSMSTTQNKLVVAMAARAIYVYDLRNLSEPEQRRESSLKFMTRKVACIPSGEGFATSSIEGRVAVDYFDKSAEAQAKNYSFKCHRQVVDGVDTIYPVNALAYHPVHGTFASGGSDGVVCMWDGFNKKRIKQYPRYPTSISALAFNADGTRLAVASSYAFEEGAREHAADAVFVRAPADAEVRPKAPARK</sequence>
<protein>
    <submittedName>
        <fullName evidence="4">Mitotic spindle checkpoint protein Bub3</fullName>
    </submittedName>
</protein>
<organism evidence="4 5">
    <name type="scientific">Polyrhizophydium stewartii</name>
    <dbReference type="NCBI Taxonomy" id="2732419"/>
    <lineage>
        <taxon>Eukaryota</taxon>
        <taxon>Fungi</taxon>
        <taxon>Fungi incertae sedis</taxon>
        <taxon>Chytridiomycota</taxon>
        <taxon>Chytridiomycota incertae sedis</taxon>
        <taxon>Chytridiomycetes</taxon>
        <taxon>Rhizophydiales</taxon>
        <taxon>Rhizophydiales incertae sedis</taxon>
        <taxon>Polyrhizophydium</taxon>
    </lineage>
</organism>
<reference evidence="4 5" key="1">
    <citation type="submission" date="2023-09" db="EMBL/GenBank/DDBJ databases">
        <title>Pangenome analysis of Batrachochytrium dendrobatidis and related Chytrids.</title>
        <authorList>
            <person name="Yacoub M.N."/>
            <person name="Stajich J.E."/>
            <person name="James T.Y."/>
        </authorList>
    </citation>
    <scope>NUCLEOTIDE SEQUENCE [LARGE SCALE GENOMIC DNA]</scope>
    <source>
        <strain evidence="4 5">JEL0888</strain>
    </source>
</reference>
<evidence type="ECO:0000256" key="2">
    <source>
        <dbReference type="ARBA" id="ARBA00022737"/>
    </source>
</evidence>
<accession>A0ABR4NE62</accession>
<dbReference type="Pfam" id="PF00400">
    <property type="entry name" value="WD40"/>
    <property type="match status" value="3"/>
</dbReference>
<dbReference type="PROSITE" id="PS50294">
    <property type="entry name" value="WD_REPEATS_REGION"/>
    <property type="match status" value="1"/>
</dbReference>
<evidence type="ECO:0000256" key="1">
    <source>
        <dbReference type="ARBA" id="ARBA00022574"/>
    </source>
</evidence>
<keyword evidence="1 3" id="KW-0853">WD repeat</keyword>
<comment type="caution">
    <text evidence="4">The sequence shown here is derived from an EMBL/GenBank/DDBJ whole genome shotgun (WGS) entry which is preliminary data.</text>
</comment>
<dbReference type="SMART" id="SM00320">
    <property type="entry name" value="WD40"/>
    <property type="match status" value="4"/>
</dbReference>
<evidence type="ECO:0000313" key="5">
    <source>
        <dbReference type="Proteomes" id="UP001527925"/>
    </source>
</evidence>
<keyword evidence="5" id="KW-1185">Reference proteome</keyword>
<name>A0ABR4NE62_9FUNG</name>
<dbReference type="PROSITE" id="PS50082">
    <property type="entry name" value="WD_REPEATS_2"/>
    <property type="match status" value="2"/>
</dbReference>
<dbReference type="InterPro" id="IPR015943">
    <property type="entry name" value="WD40/YVTN_repeat-like_dom_sf"/>
</dbReference>
<dbReference type="EMBL" id="JADGIZ020000009">
    <property type="protein sequence ID" value="KAL2917818.1"/>
    <property type="molecule type" value="Genomic_DNA"/>
</dbReference>
<evidence type="ECO:0000313" key="4">
    <source>
        <dbReference type="EMBL" id="KAL2917818.1"/>
    </source>
</evidence>
<feature type="repeat" description="WD" evidence="3">
    <location>
        <begin position="106"/>
        <end position="138"/>
    </location>
</feature>
<dbReference type="SUPFAM" id="SSF50978">
    <property type="entry name" value="WD40 repeat-like"/>
    <property type="match status" value="1"/>
</dbReference>
<keyword evidence="2" id="KW-0677">Repeat</keyword>
<evidence type="ECO:0000256" key="3">
    <source>
        <dbReference type="PROSITE-ProRule" id="PRU00221"/>
    </source>
</evidence>
<proteinExistence type="predicted"/>